<evidence type="ECO:0000256" key="2">
    <source>
        <dbReference type="SAM" id="MobiDB-lite"/>
    </source>
</evidence>
<feature type="coiled-coil region" evidence="1">
    <location>
        <begin position="116"/>
        <end position="185"/>
    </location>
</feature>
<organism evidence="3 4">
    <name type="scientific">Gemmatimonas aurantiaca</name>
    <dbReference type="NCBI Taxonomy" id="173480"/>
    <lineage>
        <taxon>Bacteria</taxon>
        <taxon>Pseudomonadati</taxon>
        <taxon>Gemmatimonadota</taxon>
        <taxon>Gemmatimonadia</taxon>
        <taxon>Gemmatimonadales</taxon>
        <taxon>Gemmatimonadaceae</taxon>
        <taxon>Gemmatimonas</taxon>
    </lineage>
</organism>
<proteinExistence type="predicted"/>
<evidence type="ECO:0000313" key="4">
    <source>
        <dbReference type="Proteomes" id="UP000264071"/>
    </source>
</evidence>
<evidence type="ECO:0000313" key="3">
    <source>
        <dbReference type="EMBL" id="HCT57532.1"/>
    </source>
</evidence>
<dbReference type="Proteomes" id="UP000264071">
    <property type="component" value="Unassembled WGS sequence"/>
</dbReference>
<feature type="region of interest" description="Disordered" evidence="2">
    <location>
        <begin position="186"/>
        <end position="210"/>
    </location>
</feature>
<protein>
    <submittedName>
        <fullName evidence="3">Uncharacterized protein</fullName>
    </submittedName>
</protein>
<comment type="caution">
    <text evidence="3">The sequence shown here is derived from an EMBL/GenBank/DDBJ whole genome shotgun (WGS) entry which is preliminary data.</text>
</comment>
<dbReference type="PROSITE" id="PS51257">
    <property type="entry name" value="PROKAR_LIPOPROTEIN"/>
    <property type="match status" value="1"/>
</dbReference>
<sequence>MTASHRTRLALFATLFVTSGCARSVFQQQVRAGQWQLAASTFRNDSLLLRDSEAVRRVARIHAMPDSATWDPERALELLRVSRIYMTPEKVPEGDVRLERLLQLIVQERTAHRTIREALQDSVRRQEGVLEELRREHDRLRATSSASDSERVLLQRLVGRLEADLRDREMQLATLRTELERLKAIDLSRPPRPTPMIEPQRERGATPPGR</sequence>
<reference evidence="3 4" key="1">
    <citation type="journal article" date="2018" name="Nat. Biotechnol.">
        <title>A standardized bacterial taxonomy based on genome phylogeny substantially revises the tree of life.</title>
        <authorList>
            <person name="Parks D.H."/>
            <person name="Chuvochina M."/>
            <person name="Waite D.W."/>
            <person name="Rinke C."/>
            <person name="Skarshewski A."/>
            <person name="Chaumeil P.A."/>
            <person name="Hugenholtz P."/>
        </authorList>
    </citation>
    <scope>NUCLEOTIDE SEQUENCE [LARGE SCALE GENOMIC DNA]</scope>
    <source>
        <strain evidence="3">UBA8844</strain>
    </source>
</reference>
<dbReference type="AlphaFoldDB" id="A0A3D4V9X4"/>
<accession>A0A3D4V9X4</accession>
<dbReference type="EMBL" id="DPIY01000009">
    <property type="protein sequence ID" value="HCT57532.1"/>
    <property type="molecule type" value="Genomic_DNA"/>
</dbReference>
<keyword evidence="1" id="KW-0175">Coiled coil</keyword>
<evidence type="ECO:0000256" key="1">
    <source>
        <dbReference type="SAM" id="Coils"/>
    </source>
</evidence>
<name>A0A3D4V9X4_9BACT</name>
<gene>
    <name evidence="3" type="ORF">DGD08_10065</name>
</gene>